<dbReference type="Pfam" id="PF07162">
    <property type="entry name" value="B9-C2"/>
    <property type="match status" value="1"/>
</dbReference>
<keyword evidence="9" id="KW-1185">Reference proteome</keyword>
<dbReference type="InterPro" id="IPR010796">
    <property type="entry name" value="C2_B9-type_dom"/>
</dbReference>
<dbReference type="PANTHER" id="PTHR12968:SF2">
    <property type="entry name" value="B9 DOMAIN-CONTAINING PROTEIN 2"/>
    <property type="match status" value="1"/>
</dbReference>
<keyword evidence="5" id="KW-0966">Cell projection</keyword>
<dbReference type="EMBL" id="OU963896">
    <property type="protein sequence ID" value="CAH0404818.1"/>
    <property type="molecule type" value="Genomic_DNA"/>
</dbReference>
<evidence type="ECO:0000256" key="6">
    <source>
        <dbReference type="ARBA" id="ARBA00038411"/>
    </source>
</evidence>
<keyword evidence="3" id="KW-0970">Cilium biogenesis/degradation</keyword>
<evidence type="ECO:0000256" key="3">
    <source>
        <dbReference type="ARBA" id="ARBA00022794"/>
    </source>
</evidence>
<evidence type="ECO:0000256" key="7">
    <source>
        <dbReference type="ARBA" id="ARBA00039272"/>
    </source>
</evidence>
<comment type="similarity">
    <text evidence="6">Belongs to the B9D family.</text>
</comment>
<gene>
    <name evidence="8" type="ORF">CHILSU_LOCUS8166</name>
</gene>
<evidence type="ECO:0000313" key="9">
    <source>
        <dbReference type="Proteomes" id="UP001153292"/>
    </source>
</evidence>
<evidence type="ECO:0000256" key="5">
    <source>
        <dbReference type="ARBA" id="ARBA00023273"/>
    </source>
</evidence>
<name>A0ABN8B623_CHISP</name>
<organism evidence="8 9">
    <name type="scientific">Chilo suppressalis</name>
    <name type="common">Asiatic rice borer moth</name>
    <dbReference type="NCBI Taxonomy" id="168631"/>
    <lineage>
        <taxon>Eukaryota</taxon>
        <taxon>Metazoa</taxon>
        <taxon>Ecdysozoa</taxon>
        <taxon>Arthropoda</taxon>
        <taxon>Hexapoda</taxon>
        <taxon>Insecta</taxon>
        <taxon>Pterygota</taxon>
        <taxon>Neoptera</taxon>
        <taxon>Endopterygota</taxon>
        <taxon>Lepidoptera</taxon>
        <taxon>Glossata</taxon>
        <taxon>Ditrysia</taxon>
        <taxon>Pyraloidea</taxon>
        <taxon>Crambidae</taxon>
        <taxon>Crambinae</taxon>
        <taxon>Chilo</taxon>
    </lineage>
</organism>
<evidence type="ECO:0000256" key="2">
    <source>
        <dbReference type="ARBA" id="ARBA00022490"/>
    </source>
</evidence>
<keyword evidence="4" id="KW-0206">Cytoskeleton</keyword>
<accession>A0ABN8B623</accession>
<sequence length="429" mass="48696">MIKRKQVIAVFGIGDTEATRCRGFVSCNIAPKAYLKRLSERHKPKKSKVFSQQNVETFLNDAPDKEFLATKITDMPIVYKTREGARKRVPIDEGKLRSAVGDVIAGASIRGTAKGYGLAVMTLKRYVRKRKGTTTTDEIDYTPNYRHSQIFSTMEESELVNYLMMANKLYHGLTPKNVRQLAFQYAIENKKEVSLKWSENEEATYDLCTEFIVETKRTFSSLKFSNETKFRIRCYSYELSTTNCQVKSFNLMAELHVLGQLNCACDFKETSSLFCRYSFQAGPNWTVISGCSEGQTVTGKPDYRKQVVWAQPLDIHYITKGLQGWPKLVLQVSCLDSIGRAWIVGYSCCSLPVVPGHHVLDVPCWLPSATTLTDRIREYFLGGSLQLLNTDIINLGTDRFKLKTQSKGSIKLSIDIILRNFSQFGVEYK</sequence>
<dbReference type="Proteomes" id="UP001153292">
    <property type="component" value="Chromosome 3"/>
</dbReference>
<evidence type="ECO:0000256" key="4">
    <source>
        <dbReference type="ARBA" id="ARBA00023212"/>
    </source>
</evidence>
<reference evidence="8" key="1">
    <citation type="submission" date="2021-12" db="EMBL/GenBank/DDBJ databases">
        <authorList>
            <person name="King R."/>
        </authorList>
    </citation>
    <scope>NUCLEOTIDE SEQUENCE</scope>
</reference>
<dbReference type="PROSITE" id="PS51381">
    <property type="entry name" value="C2_B9"/>
    <property type="match status" value="1"/>
</dbReference>
<keyword evidence="2" id="KW-0963">Cytoplasm</keyword>
<protein>
    <recommendedName>
        <fullName evidence="7">B9 domain-containing protein 2</fullName>
    </recommendedName>
</protein>
<proteinExistence type="inferred from homology"/>
<evidence type="ECO:0000313" key="8">
    <source>
        <dbReference type="EMBL" id="CAH0404818.1"/>
    </source>
</evidence>
<comment type="subcellular location">
    <subcellularLocation>
        <location evidence="1">Cytoplasm</location>
        <location evidence="1">Cytoskeleton</location>
        <location evidence="1">Cilium basal body</location>
    </subcellularLocation>
</comment>
<dbReference type="PANTHER" id="PTHR12968">
    <property type="entry name" value="B9 DOMAIN-CONTAINING"/>
    <property type="match status" value="1"/>
</dbReference>
<evidence type="ECO:0000256" key="1">
    <source>
        <dbReference type="ARBA" id="ARBA00004120"/>
    </source>
</evidence>